<dbReference type="InterPro" id="IPR018934">
    <property type="entry name" value="RIO_dom"/>
</dbReference>
<dbReference type="GO" id="GO:0046872">
    <property type="term" value="F:metal ion binding"/>
    <property type="evidence" value="ECO:0007669"/>
    <property type="project" value="UniProtKB-KW"/>
</dbReference>
<dbReference type="FunFam" id="1.10.10.10:FF:000053">
    <property type="entry name" value="Serine/threonine-protein kinase RIO2"/>
    <property type="match status" value="1"/>
</dbReference>
<keyword evidence="7" id="KW-0547">Nucleotide-binding</keyword>
<proteinExistence type="inferred from homology"/>
<dbReference type="InterPro" id="IPR036390">
    <property type="entry name" value="WH_DNA-bd_sf"/>
</dbReference>
<dbReference type="GO" id="GO:0005829">
    <property type="term" value="C:cytosol"/>
    <property type="evidence" value="ECO:0007669"/>
    <property type="project" value="TreeGrafter"/>
</dbReference>
<dbReference type="GO" id="GO:0030688">
    <property type="term" value="C:preribosome, small subunit precursor"/>
    <property type="evidence" value="ECO:0007669"/>
    <property type="project" value="TreeGrafter"/>
</dbReference>
<evidence type="ECO:0000256" key="14">
    <source>
        <dbReference type="ARBA" id="ARBA00068837"/>
    </source>
</evidence>
<dbReference type="PANTHER" id="PTHR45852">
    <property type="entry name" value="SER/THR-PROTEIN KINASE RIO2"/>
    <property type="match status" value="1"/>
</dbReference>
<dbReference type="InterPro" id="IPR018935">
    <property type="entry name" value="RIO_kinase_CS"/>
</dbReference>
<dbReference type="Gene3D" id="1.10.510.10">
    <property type="entry name" value="Transferase(Phosphotransferase) domain 1"/>
    <property type="match status" value="1"/>
</dbReference>
<feature type="compositionally biased region" description="Basic residues" evidence="15">
    <location>
        <begin position="482"/>
        <end position="502"/>
    </location>
</feature>
<evidence type="ECO:0000256" key="4">
    <source>
        <dbReference type="ARBA" id="ARBA00022527"/>
    </source>
</evidence>
<dbReference type="SMART" id="SM00090">
    <property type="entry name" value="RIO"/>
    <property type="match status" value="1"/>
</dbReference>
<evidence type="ECO:0000256" key="15">
    <source>
        <dbReference type="SAM" id="MobiDB-lite"/>
    </source>
</evidence>
<keyword evidence="18" id="KW-1185">Reference proteome</keyword>
<dbReference type="OrthoDB" id="10258631at2759"/>
<dbReference type="Pfam" id="PF01163">
    <property type="entry name" value="RIO1"/>
    <property type="match status" value="2"/>
</dbReference>
<evidence type="ECO:0000313" key="18">
    <source>
        <dbReference type="Proteomes" id="UP000269793"/>
    </source>
</evidence>
<evidence type="ECO:0000313" key="17">
    <source>
        <dbReference type="EMBL" id="AYO42853.1"/>
    </source>
</evidence>
<evidence type="ECO:0000256" key="9">
    <source>
        <dbReference type="ARBA" id="ARBA00022840"/>
    </source>
</evidence>
<reference evidence="17 18" key="1">
    <citation type="submission" date="2018-10" db="EMBL/GenBank/DDBJ databases">
        <title>Complete genome sequence of Malassezia restricta CBS 7877.</title>
        <authorList>
            <person name="Morand S.C."/>
            <person name="Bertignac M."/>
            <person name="Iltis A."/>
            <person name="Kolder I."/>
            <person name="Pirovano W."/>
            <person name="Jourdain R."/>
            <person name="Clavaud C."/>
        </authorList>
    </citation>
    <scope>NUCLEOTIDE SEQUENCE [LARGE SCALE GENOMIC DNA]</scope>
    <source>
        <strain evidence="17 18">CBS 7877</strain>
    </source>
</reference>
<feature type="compositionally biased region" description="Basic and acidic residues" evidence="15">
    <location>
        <begin position="258"/>
        <end position="270"/>
    </location>
</feature>
<evidence type="ECO:0000256" key="13">
    <source>
        <dbReference type="ARBA" id="ARBA00068353"/>
    </source>
</evidence>
<dbReference type="GO" id="GO:0106310">
    <property type="term" value="F:protein serine kinase activity"/>
    <property type="evidence" value="ECO:0007669"/>
    <property type="project" value="RHEA"/>
</dbReference>
<evidence type="ECO:0000256" key="11">
    <source>
        <dbReference type="ARBA" id="ARBA00047899"/>
    </source>
</evidence>
<evidence type="ECO:0000256" key="3">
    <source>
        <dbReference type="ARBA" id="ARBA00012513"/>
    </source>
</evidence>
<dbReference type="EMBL" id="CP033150">
    <property type="protein sequence ID" value="AYO42853.1"/>
    <property type="molecule type" value="Genomic_DNA"/>
</dbReference>
<dbReference type="Pfam" id="PF09202">
    <property type="entry name" value="Rio2_N"/>
    <property type="match status" value="1"/>
</dbReference>
<evidence type="ECO:0000259" key="16">
    <source>
        <dbReference type="SMART" id="SM00090"/>
    </source>
</evidence>
<feature type="domain" description="RIO kinase" evidence="16">
    <location>
        <begin position="65"/>
        <end position="363"/>
    </location>
</feature>
<dbReference type="GO" id="GO:0005524">
    <property type="term" value="F:ATP binding"/>
    <property type="evidence" value="ECO:0007669"/>
    <property type="project" value="UniProtKB-KW"/>
</dbReference>
<evidence type="ECO:0000256" key="1">
    <source>
        <dbReference type="ARBA" id="ARBA00001946"/>
    </source>
</evidence>
<dbReference type="FunFam" id="3.30.200.20:FF:000052">
    <property type="entry name" value="Serine/threonine-protein kinase RIO2"/>
    <property type="match status" value="1"/>
</dbReference>
<dbReference type="EC" id="2.7.11.1" evidence="3"/>
<dbReference type="Gene3D" id="3.30.200.20">
    <property type="entry name" value="Phosphorylase Kinase, domain 1"/>
    <property type="match status" value="1"/>
</dbReference>
<evidence type="ECO:0000256" key="7">
    <source>
        <dbReference type="ARBA" id="ARBA00022741"/>
    </source>
</evidence>
<comment type="similarity">
    <text evidence="2">Belongs to the protein kinase superfamily. RIO-type Ser/Thr kinase family.</text>
</comment>
<keyword evidence="4" id="KW-0723">Serine/threonine-protein kinase</keyword>
<comment type="catalytic activity">
    <reaction evidence="12">
        <text>L-seryl-[protein] + ATP = O-phospho-L-seryl-[protein] + ADP + H(+)</text>
        <dbReference type="Rhea" id="RHEA:17989"/>
        <dbReference type="Rhea" id="RHEA-COMP:9863"/>
        <dbReference type="Rhea" id="RHEA-COMP:11604"/>
        <dbReference type="ChEBI" id="CHEBI:15378"/>
        <dbReference type="ChEBI" id="CHEBI:29999"/>
        <dbReference type="ChEBI" id="CHEBI:30616"/>
        <dbReference type="ChEBI" id="CHEBI:83421"/>
        <dbReference type="ChEBI" id="CHEBI:456216"/>
        <dbReference type="EC" id="2.7.11.1"/>
    </reaction>
</comment>
<dbReference type="PROSITE" id="PS01245">
    <property type="entry name" value="RIO1"/>
    <property type="match status" value="1"/>
</dbReference>
<dbReference type="CDD" id="cd05144">
    <property type="entry name" value="RIO2_C"/>
    <property type="match status" value="1"/>
</dbReference>
<evidence type="ECO:0000256" key="2">
    <source>
        <dbReference type="ARBA" id="ARBA00009196"/>
    </source>
</evidence>
<dbReference type="SUPFAM" id="SSF56112">
    <property type="entry name" value="Protein kinase-like (PK-like)"/>
    <property type="match status" value="1"/>
</dbReference>
<gene>
    <name evidence="17" type="primary">rio2</name>
    <name evidence="17" type="ORF">DNF11_1903</name>
</gene>
<keyword evidence="9" id="KW-0067">ATP-binding</keyword>
<name>A0A3G2S435_MALR7</name>
<dbReference type="AlphaFoldDB" id="A0A3G2S435"/>
<dbReference type="STRING" id="425264.A0A3G2S435"/>
<organism evidence="17 18">
    <name type="scientific">Malassezia restricta (strain ATCC 96810 / NBRC 103918 / CBS 7877)</name>
    <name type="common">Seborrheic dermatitis infection agent</name>
    <dbReference type="NCBI Taxonomy" id="425264"/>
    <lineage>
        <taxon>Eukaryota</taxon>
        <taxon>Fungi</taxon>
        <taxon>Dikarya</taxon>
        <taxon>Basidiomycota</taxon>
        <taxon>Ustilaginomycotina</taxon>
        <taxon>Malasseziomycetes</taxon>
        <taxon>Malasseziales</taxon>
        <taxon>Malasseziaceae</taxon>
        <taxon>Malassezia</taxon>
    </lineage>
</organism>
<feature type="compositionally biased region" description="Low complexity" evidence="15">
    <location>
        <begin position="468"/>
        <end position="481"/>
    </location>
</feature>
<keyword evidence="10" id="KW-0460">Magnesium</keyword>
<comment type="cofactor">
    <cofactor evidence="1">
        <name>Mg(2+)</name>
        <dbReference type="ChEBI" id="CHEBI:18420"/>
    </cofactor>
</comment>
<dbReference type="InterPro" id="IPR011009">
    <property type="entry name" value="Kinase-like_dom_sf"/>
</dbReference>
<dbReference type="GO" id="GO:0005634">
    <property type="term" value="C:nucleus"/>
    <property type="evidence" value="ECO:0007669"/>
    <property type="project" value="TreeGrafter"/>
</dbReference>
<comment type="catalytic activity">
    <reaction evidence="11">
        <text>L-threonyl-[protein] + ATP = O-phospho-L-threonyl-[protein] + ADP + H(+)</text>
        <dbReference type="Rhea" id="RHEA:46608"/>
        <dbReference type="Rhea" id="RHEA-COMP:11060"/>
        <dbReference type="Rhea" id="RHEA-COMP:11605"/>
        <dbReference type="ChEBI" id="CHEBI:15378"/>
        <dbReference type="ChEBI" id="CHEBI:30013"/>
        <dbReference type="ChEBI" id="CHEBI:30616"/>
        <dbReference type="ChEBI" id="CHEBI:61977"/>
        <dbReference type="ChEBI" id="CHEBI:456216"/>
        <dbReference type="EC" id="2.7.11.1"/>
    </reaction>
</comment>
<keyword evidence="6" id="KW-0479">Metal-binding</keyword>
<dbReference type="SUPFAM" id="SSF46785">
    <property type="entry name" value="Winged helix' DNA-binding domain"/>
    <property type="match status" value="1"/>
</dbReference>
<dbReference type="InterPro" id="IPR015285">
    <property type="entry name" value="RIO2_wHTH_N"/>
</dbReference>
<evidence type="ECO:0000256" key="10">
    <source>
        <dbReference type="ARBA" id="ARBA00022842"/>
    </source>
</evidence>
<dbReference type="Gene3D" id="1.10.10.10">
    <property type="entry name" value="Winged helix-like DNA-binding domain superfamily/Winged helix DNA-binding domain"/>
    <property type="match status" value="1"/>
</dbReference>
<feature type="region of interest" description="Disordered" evidence="15">
    <location>
        <begin position="244"/>
        <end position="299"/>
    </location>
</feature>
<feature type="compositionally biased region" description="Basic and acidic residues" evidence="15">
    <location>
        <begin position="426"/>
        <end position="453"/>
    </location>
</feature>
<dbReference type="GO" id="GO:0030490">
    <property type="term" value="P:maturation of SSU-rRNA"/>
    <property type="evidence" value="ECO:0007669"/>
    <property type="project" value="TreeGrafter"/>
</dbReference>
<evidence type="ECO:0000256" key="12">
    <source>
        <dbReference type="ARBA" id="ARBA00048679"/>
    </source>
</evidence>
<dbReference type="VEuPathDB" id="FungiDB:DNF11_1903"/>
<keyword evidence="8 17" id="KW-0418">Kinase</keyword>
<feature type="compositionally biased region" description="Acidic residues" evidence="15">
    <location>
        <begin position="281"/>
        <end position="296"/>
    </location>
</feature>
<feature type="region of interest" description="Disordered" evidence="15">
    <location>
        <begin position="401"/>
        <end position="518"/>
    </location>
</feature>
<protein>
    <recommendedName>
        <fullName evidence="13">Serine/threonine-protein kinase RIO2</fullName>
        <ecNumber evidence="3">2.7.11.1</ecNumber>
    </recommendedName>
    <alternativeName>
        <fullName evidence="14">Serine/threonine-protein kinase rio2</fullName>
    </alternativeName>
</protein>
<keyword evidence="5 17" id="KW-0808">Transferase</keyword>
<evidence type="ECO:0000256" key="6">
    <source>
        <dbReference type="ARBA" id="ARBA00022723"/>
    </source>
</evidence>
<dbReference type="InterPro" id="IPR030484">
    <property type="entry name" value="Rio2"/>
</dbReference>
<feature type="compositionally biased region" description="Polar residues" evidence="15">
    <location>
        <begin position="508"/>
        <end position="518"/>
    </location>
</feature>
<evidence type="ECO:0000256" key="5">
    <source>
        <dbReference type="ARBA" id="ARBA00022679"/>
    </source>
</evidence>
<feature type="compositionally biased region" description="Acidic residues" evidence="15">
    <location>
        <begin position="405"/>
        <end position="425"/>
    </location>
</feature>
<sequence>MKLDATDVRYITPDEFRVLTAVEMGSKNHEVVPTHLIAQISSLRHTGISKLLSGLLKRRLVARVRNNVYDGFRLTYGGYDYLAVRALSKRKSVYGIGNQIGIGKESDIYIVSTEEGECRVLKIHRLGRISFRNIKEKRDYMGKRKSASWMYMSRLAAEKEYAFMQILHQHGFPVPTPVDQNRHTLLMSYEDAYPLRQISVLPLDQIRRLYSALMALIVRLARAGLIHGDFNEFNLLVREIRNEEEDDSVSAESDTPATDDRSEGVEEHGKGFTRIVKTDSASEEESGEEDEEEDDTSPLNQVVELGEGVQVEPILIDFPQMVSTDHPNADMLFDRDVNCVRRFFRKRFRFESEEFPTFAEVMETVRRDESERLDVLSRASGFNKSLDQDDLLASHYERMHIQDDAKEEEDEDDEDEEGDDEEGDEGERVSEEGELEKGGADVERVERARHDTSAARPAKHSHDVSYVASRTAASRAHAQRQSSKHHGRKAQSTKTGRRHGGGKAKYSSARTIQDSFAF</sequence>
<dbReference type="Proteomes" id="UP000269793">
    <property type="component" value="Chromosome III"/>
</dbReference>
<accession>A0A3G2S435</accession>
<dbReference type="InterPro" id="IPR000687">
    <property type="entry name" value="RIO_kinase"/>
</dbReference>
<evidence type="ECO:0000256" key="8">
    <source>
        <dbReference type="ARBA" id="ARBA00022777"/>
    </source>
</evidence>
<dbReference type="GO" id="GO:0004674">
    <property type="term" value="F:protein serine/threonine kinase activity"/>
    <property type="evidence" value="ECO:0007669"/>
    <property type="project" value="UniProtKB-KW"/>
</dbReference>
<dbReference type="PANTHER" id="PTHR45852:SF1">
    <property type="entry name" value="SERINE_THREONINE-PROTEIN KINASE RIO2"/>
    <property type="match status" value="1"/>
</dbReference>
<dbReference type="InterPro" id="IPR036388">
    <property type="entry name" value="WH-like_DNA-bd_sf"/>
</dbReference>